<dbReference type="InterPro" id="IPR032350">
    <property type="entry name" value="Nbr1_FW"/>
</dbReference>
<dbReference type="Gene3D" id="2.60.40.10">
    <property type="entry name" value="Immunoglobulins"/>
    <property type="match status" value="1"/>
</dbReference>
<gene>
    <name evidence="2" type="ORF">ADN00_11785</name>
</gene>
<proteinExistence type="predicted"/>
<feature type="domain" description="Nbr1 FW" evidence="1">
    <location>
        <begin position="120"/>
        <end position="197"/>
    </location>
</feature>
<name>A0A0P6XSX3_9CHLR</name>
<sequence length="211" mass="23057">MLRSRLIFSLFLLVLLSLSLTSCGILSTPMPTPDITAVVESARHTMVAEITLTALLNPSSTPTPQPTYTPYPTYTPIPPTETPVGDTPTPEPTATQKIIGDYAQPVYTSTYPENRREYFANELFNIAWGLKNIGTTTWNTGYALIYTGGDKFTNVDRIPLDRIVAPGEKGEFNLGAFGSEDIRTHTTYWALVNDKGQLVPGGAVSFSYTGK</sequence>
<dbReference type="RefSeq" id="WP_075063215.1">
    <property type="nucleotide sequence ID" value="NZ_LGCL01000026.1"/>
</dbReference>
<dbReference type="InterPro" id="IPR013783">
    <property type="entry name" value="Ig-like_fold"/>
</dbReference>
<keyword evidence="3" id="KW-1185">Reference proteome</keyword>
<protein>
    <recommendedName>
        <fullName evidence="1">Nbr1 FW domain-containing protein</fullName>
    </recommendedName>
</protein>
<organism evidence="2 3">
    <name type="scientific">Ornatilinea apprima</name>
    <dbReference type="NCBI Taxonomy" id="1134406"/>
    <lineage>
        <taxon>Bacteria</taxon>
        <taxon>Bacillati</taxon>
        <taxon>Chloroflexota</taxon>
        <taxon>Anaerolineae</taxon>
        <taxon>Anaerolineales</taxon>
        <taxon>Anaerolineaceae</taxon>
        <taxon>Ornatilinea</taxon>
    </lineage>
</organism>
<dbReference type="EMBL" id="LGCL01000026">
    <property type="protein sequence ID" value="KPL76033.1"/>
    <property type="molecule type" value="Genomic_DNA"/>
</dbReference>
<dbReference type="AlphaFoldDB" id="A0A0P6XSX3"/>
<evidence type="ECO:0000259" key="1">
    <source>
        <dbReference type="Pfam" id="PF16158"/>
    </source>
</evidence>
<accession>A0A0P6XSX3</accession>
<dbReference type="OrthoDB" id="166916at2"/>
<evidence type="ECO:0000313" key="3">
    <source>
        <dbReference type="Proteomes" id="UP000050417"/>
    </source>
</evidence>
<evidence type="ECO:0000313" key="2">
    <source>
        <dbReference type="EMBL" id="KPL76033.1"/>
    </source>
</evidence>
<comment type="caution">
    <text evidence="2">The sequence shown here is derived from an EMBL/GenBank/DDBJ whole genome shotgun (WGS) entry which is preliminary data.</text>
</comment>
<dbReference type="Proteomes" id="UP000050417">
    <property type="component" value="Unassembled WGS sequence"/>
</dbReference>
<reference evidence="2 3" key="1">
    <citation type="submission" date="2015-07" db="EMBL/GenBank/DDBJ databases">
        <title>Genome sequence of Ornatilinea apprima DSM 23815.</title>
        <authorList>
            <person name="Hemp J."/>
            <person name="Ward L.M."/>
            <person name="Pace L.A."/>
            <person name="Fischer W.W."/>
        </authorList>
    </citation>
    <scope>NUCLEOTIDE SEQUENCE [LARGE SCALE GENOMIC DNA]</scope>
    <source>
        <strain evidence="2 3">P3M-1</strain>
    </source>
</reference>
<dbReference type="Pfam" id="PF16158">
    <property type="entry name" value="N_BRCA1_IG"/>
    <property type="match status" value="1"/>
</dbReference>
<dbReference type="PROSITE" id="PS51257">
    <property type="entry name" value="PROKAR_LIPOPROTEIN"/>
    <property type="match status" value="1"/>
</dbReference>